<sequence length="217" mass="23671">MGATSAGVAKAESGEAEQAKLARPGAIRDIRLDGHLAGRGGRATLARIDAVELRLDDPEVDADLNLAFEYWQQKRGGRLAPTRADIDPVDIAPLLPRVTLVDVSTDPIDFRFRLAGTGLFKIHGAELTNKRALDLNPPAYGALLHRLYCDALARRAPIAHRLLIECATRRSAYMRIILPLSEDNQAISRLMTVESYADAAQELRDCFEEARLSSGGS</sequence>
<keyword evidence="3" id="KW-1185">Reference proteome</keyword>
<accession>A0ABU0YLW7</accession>
<dbReference type="EMBL" id="JAUYVI010000004">
    <property type="protein sequence ID" value="MDQ7248719.1"/>
    <property type="molecule type" value="Genomic_DNA"/>
</dbReference>
<dbReference type="Proteomes" id="UP001230156">
    <property type="component" value="Unassembled WGS sequence"/>
</dbReference>
<feature type="region of interest" description="Disordered" evidence="1">
    <location>
        <begin position="1"/>
        <end position="20"/>
    </location>
</feature>
<protein>
    <submittedName>
        <fullName evidence="2">PAS domain-containing protein</fullName>
    </submittedName>
</protein>
<organism evidence="2 3">
    <name type="scientific">Dongia sedimenti</name>
    <dbReference type="NCBI Taxonomy" id="3064282"/>
    <lineage>
        <taxon>Bacteria</taxon>
        <taxon>Pseudomonadati</taxon>
        <taxon>Pseudomonadota</taxon>
        <taxon>Alphaproteobacteria</taxon>
        <taxon>Rhodospirillales</taxon>
        <taxon>Dongiaceae</taxon>
        <taxon>Dongia</taxon>
    </lineage>
</organism>
<reference evidence="3" key="1">
    <citation type="submission" date="2023-08" db="EMBL/GenBank/DDBJ databases">
        <title>Rhodospirillaceae gen. nov., a novel taxon isolated from the Yangtze River Yuezi River estuary sludge.</title>
        <authorList>
            <person name="Ruan L."/>
        </authorList>
    </citation>
    <scope>NUCLEOTIDE SEQUENCE [LARGE SCALE GENOMIC DNA]</scope>
    <source>
        <strain evidence="3">R-7</strain>
    </source>
</reference>
<dbReference type="Pfam" id="PF07310">
    <property type="entry name" value="PAS_5"/>
    <property type="match status" value="1"/>
</dbReference>
<dbReference type="RefSeq" id="WP_379956203.1">
    <property type="nucleotide sequence ID" value="NZ_JAUYVI010000004.1"/>
</dbReference>
<dbReference type="InterPro" id="IPR009922">
    <property type="entry name" value="DUF1457"/>
</dbReference>
<evidence type="ECO:0000256" key="1">
    <source>
        <dbReference type="SAM" id="MobiDB-lite"/>
    </source>
</evidence>
<comment type="caution">
    <text evidence="2">The sequence shown here is derived from an EMBL/GenBank/DDBJ whole genome shotgun (WGS) entry which is preliminary data.</text>
</comment>
<evidence type="ECO:0000313" key="2">
    <source>
        <dbReference type="EMBL" id="MDQ7248719.1"/>
    </source>
</evidence>
<proteinExistence type="predicted"/>
<name>A0ABU0YLW7_9PROT</name>
<gene>
    <name evidence="2" type="ORF">Q8A70_13625</name>
</gene>
<evidence type="ECO:0000313" key="3">
    <source>
        <dbReference type="Proteomes" id="UP001230156"/>
    </source>
</evidence>